<protein>
    <submittedName>
        <fullName evidence="1">Uncharacterized protein</fullName>
    </submittedName>
</protein>
<organism evidence="1 2">
    <name type="scientific">Araneus ventricosus</name>
    <name type="common">Orbweaver spider</name>
    <name type="synonym">Epeira ventricosa</name>
    <dbReference type="NCBI Taxonomy" id="182803"/>
    <lineage>
        <taxon>Eukaryota</taxon>
        <taxon>Metazoa</taxon>
        <taxon>Ecdysozoa</taxon>
        <taxon>Arthropoda</taxon>
        <taxon>Chelicerata</taxon>
        <taxon>Arachnida</taxon>
        <taxon>Araneae</taxon>
        <taxon>Araneomorphae</taxon>
        <taxon>Entelegynae</taxon>
        <taxon>Araneoidea</taxon>
        <taxon>Araneidae</taxon>
        <taxon>Araneus</taxon>
    </lineage>
</organism>
<name>A0A4Y2B6L9_ARAVE</name>
<sequence length="59" mass="6877">DWREVEMPHDMRAAQASEENMDAGPVYDDIYVSNSPLKIDGVLKCCYYRHERFPASKKI</sequence>
<reference evidence="1 2" key="1">
    <citation type="journal article" date="2019" name="Sci. Rep.">
        <title>Orb-weaving spider Araneus ventricosus genome elucidates the spidroin gene catalogue.</title>
        <authorList>
            <person name="Kono N."/>
            <person name="Nakamura H."/>
            <person name="Ohtoshi R."/>
            <person name="Moran D.A.P."/>
            <person name="Shinohara A."/>
            <person name="Yoshida Y."/>
            <person name="Fujiwara M."/>
            <person name="Mori M."/>
            <person name="Tomita M."/>
            <person name="Arakawa K."/>
        </authorList>
    </citation>
    <scope>NUCLEOTIDE SEQUENCE [LARGE SCALE GENOMIC DNA]</scope>
</reference>
<proteinExistence type="predicted"/>
<dbReference type="Proteomes" id="UP000499080">
    <property type="component" value="Unassembled WGS sequence"/>
</dbReference>
<evidence type="ECO:0000313" key="2">
    <source>
        <dbReference type="Proteomes" id="UP000499080"/>
    </source>
</evidence>
<evidence type="ECO:0000313" key="1">
    <source>
        <dbReference type="EMBL" id="GBL87850.1"/>
    </source>
</evidence>
<comment type="caution">
    <text evidence="1">The sequence shown here is derived from an EMBL/GenBank/DDBJ whole genome shotgun (WGS) entry which is preliminary data.</text>
</comment>
<gene>
    <name evidence="1" type="ORF">AVEN_52732_1</name>
</gene>
<dbReference type="EMBL" id="BGPR01158812">
    <property type="protein sequence ID" value="GBL87850.1"/>
    <property type="molecule type" value="Genomic_DNA"/>
</dbReference>
<feature type="non-terminal residue" evidence="1">
    <location>
        <position position="1"/>
    </location>
</feature>
<accession>A0A4Y2B6L9</accession>
<keyword evidence="2" id="KW-1185">Reference proteome</keyword>
<dbReference type="AlphaFoldDB" id="A0A4Y2B6L9"/>